<accession>A0A2N9HQY5</accession>
<feature type="compositionally biased region" description="Polar residues" evidence="1">
    <location>
        <begin position="666"/>
        <end position="682"/>
    </location>
</feature>
<dbReference type="EMBL" id="OIVN01003917">
    <property type="protein sequence ID" value="SPD14375.1"/>
    <property type="molecule type" value="Genomic_DNA"/>
</dbReference>
<dbReference type="AlphaFoldDB" id="A0A2N9HQY5"/>
<sequence length="682" mass="74372">MKGGRVRFYRRSYCSSRATVHVRATVPATWRFAWKFARAHSFLTRFSKGNFGGLLVLKMGHAAYRRKAPDVLLSNGKISLHGIGVRRKKLWLPEVGVVWSCFFVHFSGEDSGQTGDATGEPRVPRRSWSRHLSNTPGLVRIRAWVREIWFREQGPTGVFLVRLRTVFRSGFRLDPDKILAIREFHVVHGCVFFPTCPGSRINLLRVRKTLCASAATSVGKFRKFQHSLISSACFHARGRRSSRCRISTILVSSESLRYLLFNGTRPCTEASLGSQDMILRTEAVGIFDHNSLVSRPFLARKVSNRSSHHVLQNGQGAVSSIQLSVWSMVRSNLGQTWSTLVKLGQTLVKALLTLGNVSWAAFRGLSGHRTFCFEELFECDEPSSDQADLVRAVLVLRADTRENPGGTARNPPQFACHSLSDALALNRLTHGSKISRSGSPFALLRSRNEICDSGPNRSGPPSPRNGDESGTNRPGPPRSRNEICDSGPNRSGPPSPRNGDESGTNRSGPPSPRNEICDSGPNRSGPPSPRNGDESGTNRPGPPRSRNEICDSGPNRSGPPSPRNGDESGTNRPGPSRSRNEICDSGPNRSGPPSPRNGDESGTNRSGLPSPRNEICDSGPNRSGPPSPRNGDESGTNRPGPSRSRNEICDSGPNRSGPPSPRNGDESGTNRPGPSQVSKRNL</sequence>
<evidence type="ECO:0000313" key="2">
    <source>
        <dbReference type="EMBL" id="SPD14375.1"/>
    </source>
</evidence>
<organism evidence="2">
    <name type="scientific">Fagus sylvatica</name>
    <name type="common">Beechnut</name>
    <dbReference type="NCBI Taxonomy" id="28930"/>
    <lineage>
        <taxon>Eukaryota</taxon>
        <taxon>Viridiplantae</taxon>
        <taxon>Streptophyta</taxon>
        <taxon>Embryophyta</taxon>
        <taxon>Tracheophyta</taxon>
        <taxon>Spermatophyta</taxon>
        <taxon>Magnoliopsida</taxon>
        <taxon>eudicotyledons</taxon>
        <taxon>Gunneridae</taxon>
        <taxon>Pentapetalae</taxon>
        <taxon>rosids</taxon>
        <taxon>fabids</taxon>
        <taxon>Fagales</taxon>
        <taxon>Fagaceae</taxon>
        <taxon>Fagus</taxon>
    </lineage>
</organism>
<gene>
    <name evidence="2" type="ORF">FSB_LOCUS42257</name>
</gene>
<feature type="region of interest" description="Disordered" evidence="1">
    <location>
        <begin position="449"/>
        <end position="682"/>
    </location>
</feature>
<reference evidence="2" key="1">
    <citation type="submission" date="2018-02" db="EMBL/GenBank/DDBJ databases">
        <authorList>
            <person name="Cohen D.B."/>
            <person name="Kent A.D."/>
        </authorList>
    </citation>
    <scope>NUCLEOTIDE SEQUENCE</scope>
</reference>
<protein>
    <submittedName>
        <fullName evidence="2">Uncharacterized protein</fullName>
    </submittedName>
</protein>
<name>A0A2N9HQY5_FAGSY</name>
<evidence type="ECO:0000256" key="1">
    <source>
        <dbReference type="SAM" id="MobiDB-lite"/>
    </source>
</evidence>
<proteinExistence type="predicted"/>